<dbReference type="InterPro" id="IPR017871">
    <property type="entry name" value="ABC_transporter-like_CS"/>
</dbReference>
<keyword evidence="2" id="KW-0813">Transport</keyword>
<dbReference type="EMBL" id="JAFLNF010000009">
    <property type="protein sequence ID" value="MBO0347243.1"/>
    <property type="molecule type" value="Genomic_DNA"/>
</dbReference>
<evidence type="ECO:0000256" key="9">
    <source>
        <dbReference type="ARBA" id="ARBA00023136"/>
    </source>
</evidence>
<sequence length="375" mass="39811">MLEVDVTGQVGAFSLSACFSGGAGVTALFGQSGAGKTTITNMIAGLVKPTAGRIIVKGEVLFDAAQGINMSLRQRRIGQVYQDARLFPHLTVRSNLTFARWAGGRSTTRSFDEVVGLLGIAELLDRKPAHLSGGERQRVAIGRALLSDPRILLMDEPLASLDQGRKADILPYLDRLRQEAGLPIVYVSHAMEEVARLAETLVIVSGGKVLAHGPVADIMSRVDLGNATGRHEAGALLEGSVSHVDDGWGLAHVDLGQGQIMQIPDPSLSAGDAMRLRIRARDVALSLSPPTGLSIRNVLSGEVLQVTVEDGPYAEVVCAVAGQTLRARITRASAHELGLQPGLKIFMLVKSVAIERRQRMAVGHLSSGFRSGDKA</sequence>
<name>A0A939JBA2_9HYPH</name>
<dbReference type="InterPro" id="IPR008995">
    <property type="entry name" value="Mo/tungstate-bd_C_term_dom"/>
</dbReference>
<dbReference type="GO" id="GO:0005524">
    <property type="term" value="F:ATP binding"/>
    <property type="evidence" value="ECO:0007669"/>
    <property type="project" value="UniProtKB-KW"/>
</dbReference>
<feature type="domain" description="Mop" evidence="12">
    <location>
        <begin position="292"/>
        <end position="358"/>
    </location>
</feature>
<evidence type="ECO:0000259" key="12">
    <source>
        <dbReference type="PROSITE" id="PS51866"/>
    </source>
</evidence>
<evidence type="ECO:0000313" key="13">
    <source>
        <dbReference type="EMBL" id="MBO0347243.1"/>
    </source>
</evidence>
<evidence type="ECO:0000256" key="7">
    <source>
        <dbReference type="ARBA" id="ARBA00022840"/>
    </source>
</evidence>
<dbReference type="GO" id="GO:0016020">
    <property type="term" value="C:membrane"/>
    <property type="evidence" value="ECO:0007669"/>
    <property type="project" value="InterPro"/>
</dbReference>
<dbReference type="InterPro" id="IPR011868">
    <property type="entry name" value="ModC_ABC_ATP-bd"/>
</dbReference>
<accession>A0A939JBA2</accession>
<comment type="caution">
    <text evidence="13">The sequence shown here is derived from an EMBL/GenBank/DDBJ whole genome shotgun (WGS) entry which is preliminary data.</text>
</comment>
<dbReference type="GO" id="GO:0140359">
    <property type="term" value="F:ABC-type transporter activity"/>
    <property type="evidence" value="ECO:0007669"/>
    <property type="project" value="InterPro"/>
</dbReference>
<evidence type="ECO:0000256" key="4">
    <source>
        <dbReference type="ARBA" id="ARBA00022505"/>
    </source>
</evidence>
<dbReference type="InterPro" id="IPR003593">
    <property type="entry name" value="AAA+_ATPase"/>
</dbReference>
<dbReference type="RefSeq" id="WP_206944093.1">
    <property type="nucleotide sequence ID" value="NZ_JAFLNF010000009.1"/>
</dbReference>
<evidence type="ECO:0000256" key="8">
    <source>
        <dbReference type="ARBA" id="ARBA00022967"/>
    </source>
</evidence>
<dbReference type="PANTHER" id="PTHR43514">
    <property type="entry name" value="ABC TRANSPORTER I FAMILY MEMBER 10"/>
    <property type="match status" value="1"/>
</dbReference>
<keyword evidence="14" id="KW-1185">Reference proteome</keyword>
<keyword evidence="5" id="KW-0997">Cell inner membrane</keyword>
<dbReference type="PROSITE" id="PS51866">
    <property type="entry name" value="MOP"/>
    <property type="match status" value="1"/>
</dbReference>
<keyword evidence="4 10" id="KW-0500">Molybdenum</keyword>
<evidence type="ECO:0000259" key="11">
    <source>
        <dbReference type="PROSITE" id="PS50893"/>
    </source>
</evidence>
<dbReference type="InterPro" id="IPR050334">
    <property type="entry name" value="Molybdenum_import_ModC"/>
</dbReference>
<evidence type="ECO:0000256" key="1">
    <source>
        <dbReference type="ARBA" id="ARBA00005417"/>
    </source>
</evidence>
<dbReference type="Pfam" id="PF03459">
    <property type="entry name" value="TOBE"/>
    <property type="match status" value="1"/>
</dbReference>
<keyword evidence="9" id="KW-0472">Membrane</keyword>
<dbReference type="SUPFAM" id="SSF50331">
    <property type="entry name" value="MOP-like"/>
    <property type="match status" value="1"/>
</dbReference>
<keyword evidence="8" id="KW-1278">Translocase</keyword>
<gene>
    <name evidence="13" type="primary">modC</name>
    <name evidence="13" type="ORF">J0X15_18585</name>
</gene>
<dbReference type="GO" id="GO:0016887">
    <property type="term" value="F:ATP hydrolysis activity"/>
    <property type="evidence" value="ECO:0007669"/>
    <property type="project" value="InterPro"/>
</dbReference>
<evidence type="ECO:0000256" key="6">
    <source>
        <dbReference type="ARBA" id="ARBA00022741"/>
    </source>
</evidence>
<dbReference type="InterPro" id="IPR027417">
    <property type="entry name" value="P-loop_NTPase"/>
</dbReference>
<dbReference type="Gene3D" id="2.40.50.100">
    <property type="match status" value="1"/>
</dbReference>
<keyword evidence="6" id="KW-0547">Nucleotide-binding</keyword>
<reference evidence="13" key="1">
    <citation type="submission" date="2021-03" db="EMBL/GenBank/DDBJ databases">
        <title>Roseibium sp. CAU 1637 isolated from Incheon.</title>
        <authorList>
            <person name="Kim W."/>
        </authorList>
    </citation>
    <scope>NUCLEOTIDE SEQUENCE</scope>
    <source>
        <strain evidence="13">CAU 1637</strain>
    </source>
</reference>
<comment type="similarity">
    <text evidence="1">Belongs to the ABC transporter superfamily.</text>
</comment>
<organism evidence="13 14">
    <name type="scientific">Roseibium limicola</name>
    <dbReference type="NCBI Taxonomy" id="2816037"/>
    <lineage>
        <taxon>Bacteria</taxon>
        <taxon>Pseudomonadati</taxon>
        <taxon>Pseudomonadota</taxon>
        <taxon>Alphaproteobacteria</taxon>
        <taxon>Hyphomicrobiales</taxon>
        <taxon>Stappiaceae</taxon>
        <taxon>Roseibium</taxon>
    </lineage>
</organism>
<dbReference type="InterPro" id="IPR004606">
    <property type="entry name" value="Mop_domain"/>
</dbReference>
<protein>
    <submittedName>
        <fullName evidence="13">Molybdenum ABC transporter ATP-binding protein</fullName>
    </submittedName>
</protein>
<dbReference type="InterPro" id="IPR003439">
    <property type="entry name" value="ABC_transporter-like_ATP-bd"/>
</dbReference>
<dbReference type="Pfam" id="PF00005">
    <property type="entry name" value="ABC_tran"/>
    <property type="match status" value="1"/>
</dbReference>
<dbReference type="SMART" id="SM00382">
    <property type="entry name" value="AAA"/>
    <property type="match status" value="1"/>
</dbReference>
<keyword evidence="7 13" id="KW-0067">ATP-binding</keyword>
<dbReference type="PANTHER" id="PTHR43514:SF4">
    <property type="entry name" value="ABC TRANSPORTER I FAMILY MEMBER 10"/>
    <property type="match status" value="1"/>
</dbReference>
<dbReference type="GO" id="GO:0015098">
    <property type="term" value="F:molybdate ion transmembrane transporter activity"/>
    <property type="evidence" value="ECO:0007669"/>
    <property type="project" value="InterPro"/>
</dbReference>
<evidence type="ECO:0000256" key="10">
    <source>
        <dbReference type="PROSITE-ProRule" id="PRU01213"/>
    </source>
</evidence>
<evidence type="ECO:0000313" key="14">
    <source>
        <dbReference type="Proteomes" id="UP000664779"/>
    </source>
</evidence>
<dbReference type="NCBIfam" id="TIGR02142">
    <property type="entry name" value="modC_ABC"/>
    <property type="match status" value="1"/>
</dbReference>
<feature type="domain" description="ABC transporter" evidence="11">
    <location>
        <begin position="1"/>
        <end position="231"/>
    </location>
</feature>
<dbReference type="AlphaFoldDB" id="A0A939JBA2"/>
<dbReference type="Proteomes" id="UP000664779">
    <property type="component" value="Unassembled WGS sequence"/>
</dbReference>
<dbReference type="InterPro" id="IPR005116">
    <property type="entry name" value="Transp-assoc_OB_typ1"/>
</dbReference>
<evidence type="ECO:0000256" key="5">
    <source>
        <dbReference type="ARBA" id="ARBA00022519"/>
    </source>
</evidence>
<keyword evidence="3" id="KW-1003">Cell membrane</keyword>
<dbReference type="PROSITE" id="PS50893">
    <property type="entry name" value="ABC_TRANSPORTER_2"/>
    <property type="match status" value="1"/>
</dbReference>
<evidence type="ECO:0000256" key="3">
    <source>
        <dbReference type="ARBA" id="ARBA00022475"/>
    </source>
</evidence>
<proteinExistence type="inferred from homology"/>
<dbReference type="SUPFAM" id="SSF52540">
    <property type="entry name" value="P-loop containing nucleoside triphosphate hydrolases"/>
    <property type="match status" value="1"/>
</dbReference>
<dbReference type="PROSITE" id="PS00211">
    <property type="entry name" value="ABC_TRANSPORTER_1"/>
    <property type="match status" value="1"/>
</dbReference>
<evidence type="ECO:0000256" key="2">
    <source>
        <dbReference type="ARBA" id="ARBA00022448"/>
    </source>
</evidence>
<dbReference type="Gene3D" id="3.40.50.300">
    <property type="entry name" value="P-loop containing nucleotide triphosphate hydrolases"/>
    <property type="match status" value="1"/>
</dbReference>